<dbReference type="PATRIC" id="fig|1121326.3.peg.945"/>
<evidence type="ECO:0000256" key="2">
    <source>
        <dbReference type="SAM" id="Phobius"/>
    </source>
</evidence>
<dbReference type="RefSeq" id="WP_066618621.1">
    <property type="nucleotide sequence ID" value="NZ_FQXL01000010.1"/>
</dbReference>
<dbReference type="Proteomes" id="UP000076603">
    <property type="component" value="Unassembled WGS sequence"/>
</dbReference>
<accession>A0A162UI09</accession>
<keyword evidence="2" id="KW-1133">Transmembrane helix</keyword>
<protein>
    <recommendedName>
        <fullName evidence="5">RDD family protein</fullName>
    </recommendedName>
</protein>
<sequence length="185" mass="21122">MGEKEESLEHILIDEEEAKKEFLEELRTKNLEETKAFERAALERALLEKAAEDRKLREEQKALGQIASGVLDDTKEEDSDERKLITSDETQLVKVDKKTNKRALNTFKAALIDTAVTAVASVAALYLFDALMRLILGYYVVDLKGVYIITFLIILVLYPVLMKKLKDGKTLGQRFSKLEVKEREE</sequence>
<feature type="coiled-coil region" evidence="1">
    <location>
        <begin position="13"/>
        <end position="62"/>
    </location>
</feature>
<feature type="transmembrane region" description="Helical" evidence="2">
    <location>
        <begin position="107"/>
        <end position="128"/>
    </location>
</feature>
<keyword evidence="4" id="KW-1185">Reference proteome</keyword>
<keyword evidence="1" id="KW-0175">Coiled coil</keyword>
<dbReference type="STRING" id="1121326.CLMAG_09860"/>
<feature type="transmembrane region" description="Helical" evidence="2">
    <location>
        <begin position="134"/>
        <end position="161"/>
    </location>
</feature>
<name>A0A162UI09_9CLOT</name>
<dbReference type="EMBL" id="LWAE01000001">
    <property type="protein sequence ID" value="KZL93933.1"/>
    <property type="molecule type" value="Genomic_DNA"/>
</dbReference>
<reference evidence="3 4" key="1">
    <citation type="submission" date="2016-04" db="EMBL/GenBank/DDBJ databases">
        <title>Genome sequence of Clostridium magnum DSM 2767.</title>
        <authorList>
            <person name="Poehlein A."/>
            <person name="Uhlig R."/>
            <person name="Fischer R."/>
            <person name="Bahl H."/>
            <person name="Daniel R."/>
        </authorList>
    </citation>
    <scope>NUCLEOTIDE SEQUENCE [LARGE SCALE GENOMIC DNA]</scope>
    <source>
        <strain evidence="3 4">DSM 2767</strain>
    </source>
</reference>
<organism evidence="3 4">
    <name type="scientific">Clostridium magnum DSM 2767</name>
    <dbReference type="NCBI Taxonomy" id="1121326"/>
    <lineage>
        <taxon>Bacteria</taxon>
        <taxon>Bacillati</taxon>
        <taxon>Bacillota</taxon>
        <taxon>Clostridia</taxon>
        <taxon>Eubacteriales</taxon>
        <taxon>Clostridiaceae</taxon>
        <taxon>Clostridium</taxon>
    </lineage>
</organism>
<gene>
    <name evidence="3" type="ORF">CLMAG_09860</name>
</gene>
<dbReference type="AlphaFoldDB" id="A0A162UI09"/>
<evidence type="ECO:0000313" key="3">
    <source>
        <dbReference type="EMBL" id="KZL93933.1"/>
    </source>
</evidence>
<proteinExistence type="predicted"/>
<evidence type="ECO:0000313" key="4">
    <source>
        <dbReference type="Proteomes" id="UP000076603"/>
    </source>
</evidence>
<evidence type="ECO:0008006" key="5">
    <source>
        <dbReference type="Google" id="ProtNLM"/>
    </source>
</evidence>
<keyword evidence="2" id="KW-0812">Transmembrane</keyword>
<comment type="caution">
    <text evidence="3">The sequence shown here is derived from an EMBL/GenBank/DDBJ whole genome shotgun (WGS) entry which is preliminary data.</text>
</comment>
<evidence type="ECO:0000256" key="1">
    <source>
        <dbReference type="SAM" id="Coils"/>
    </source>
</evidence>
<dbReference type="OrthoDB" id="1924333at2"/>
<keyword evidence="2" id="KW-0472">Membrane</keyword>